<protein>
    <recommendedName>
        <fullName evidence="4">DUF4025 domain-containing protein</fullName>
    </recommendedName>
</protein>
<reference evidence="3" key="1">
    <citation type="journal article" date="2019" name="Int. J. Syst. Evol. Microbiol.">
        <title>The Global Catalogue of Microorganisms (GCM) 10K type strain sequencing project: providing services to taxonomists for standard genome sequencing and annotation.</title>
        <authorList>
            <consortium name="The Broad Institute Genomics Platform"/>
            <consortium name="The Broad Institute Genome Sequencing Center for Infectious Disease"/>
            <person name="Wu L."/>
            <person name="Ma J."/>
        </authorList>
    </citation>
    <scope>NUCLEOTIDE SEQUENCE [LARGE SCALE GENOMIC DNA]</scope>
    <source>
        <strain evidence="3">NBRC 106396</strain>
    </source>
</reference>
<feature type="compositionally biased region" description="Basic and acidic residues" evidence="1">
    <location>
        <begin position="36"/>
        <end position="45"/>
    </location>
</feature>
<evidence type="ECO:0000313" key="3">
    <source>
        <dbReference type="Proteomes" id="UP001596549"/>
    </source>
</evidence>
<dbReference type="RefSeq" id="WP_379751243.1">
    <property type="nucleotide sequence ID" value="NZ_JBHTCP010000051.1"/>
</dbReference>
<comment type="caution">
    <text evidence="2">The sequence shown here is derived from an EMBL/GenBank/DDBJ whole genome shotgun (WGS) entry which is preliminary data.</text>
</comment>
<dbReference type="Proteomes" id="UP001596549">
    <property type="component" value="Unassembled WGS sequence"/>
</dbReference>
<accession>A0ABW2NXN7</accession>
<sequence length="52" mass="6103">MAKEKQNNEWDFDQEAEMTVHEQISASYQSGAVDMLDQHEKRSKTEDEESLQ</sequence>
<evidence type="ECO:0008006" key="4">
    <source>
        <dbReference type="Google" id="ProtNLM"/>
    </source>
</evidence>
<dbReference type="EMBL" id="JBHTCP010000051">
    <property type="protein sequence ID" value="MFC7373381.1"/>
    <property type="molecule type" value="Genomic_DNA"/>
</dbReference>
<name>A0ABW2NXN7_9BACL</name>
<feature type="region of interest" description="Disordered" evidence="1">
    <location>
        <begin position="1"/>
        <end position="52"/>
    </location>
</feature>
<keyword evidence="3" id="KW-1185">Reference proteome</keyword>
<organism evidence="2 3">
    <name type="scientific">Fictibacillus iocasae</name>
    <dbReference type="NCBI Taxonomy" id="2715437"/>
    <lineage>
        <taxon>Bacteria</taxon>
        <taxon>Bacillati</taxon>
        <taxon>Bacillota</taxon>
        <taxon>Bacilli</taxon>
        <taxon>Bacillales</taxon>
        <taxon>Fictibacillaceae</taxon>
        <taxon>Fictibacillus</taxon>
    </lineage>
</organism>
<evidence type="ECO:0000256" key="1">
    <source>
        <dbReference type="SAM" id="MobiDB-lite"/>
    </source>
</evidence>
<evidence type="ECO:0000313" key="2">
    <source>
        <dbReference type="EMBL" id="MFC7373381.1"/>
    </source>
</evidence>
<gene>
    <name evidence="2" type="ORF">ACFQPF_17210</name>
</gene>
<proteinExistence type="predicted"/>